<comment type="caution">
    <text evidence="2">The sequence shown here is derived from an EMBL/GenBank/DDBJ whole genome shotgun (WGS) entry which is preliminary data.</text>
</comment>
<evidence type="ECO:0000313" key="3">
    <source>
        <dbReference type="Proteomes" id="UP001465668"/>
    </source>
</evidence>
<feature type="domain" description="Heterokaryon incompatibility" evidence="1">
    <location>
        <begin position="216"/>
        <end position="377"/>
    </location>
</feature>
<dbReference type="PANTHER" id="PTHR33112">
    <property type="entry name" value="DOMAIN PROTEIN, PUTATIVE-RELATED"/>
    <property type="match status" value="1"/>
</dbReference>
<accession>A0ABR2Y2G4</accession>
<dbReference type="Proteomes" id="UP001465668">
    <property type="component" value="Unassembled WGS sequence"/>
</dbReference>
<keyword evidence="3" id="KW-1185">Reference proteome</keyword>
<dbReference type="Pfam" id="PF06985">
    <property type="entry name" value="HET"/>
    <property type="match status" value="1"/>
</dbReference>
<evidence type="ECO:0000259" key="1">
    <source>
        <dbReference type="Pfam" id="PF06985"/>
    </source>
</evidence>
<gene>
    <name evidence="2" type="ORF">SCAR479_02856</name>
</gene>
<reference evidence="2 3" key="1">
    <citation type="submission" date="2024-02" db="EMBL/GenBank/DDBJ databases">
        <title>First draft genome assembly of two strains of Seiridium cardinale.</title>
        <authorList>
            <person name="Emiliani G."/>
            <person name="Scali E."/>
        </authorList>
    </citation>
    <scope>NUCLEOTIDE SEQUENCE [LARGE SCALE GENOMIC DNA]</scope>
    <source>
        <strain evidence="2 3">BM-138-000479</strain>
    </source>
</reference>
<dbReference type="InterPro" id="IPR010730">
    <property type="entry name" value="HET"/>
</dbReference>
<protein>
    <submittedName>
        <fullName evidence="2">Heterokaryon incompatibility domain-containing protein</fullName>
    </submittedName>
</protein>
<dbReference type="EMBL" id="JARVKM010000007">
    <property type="protein sequence ID" value="KAK9780219.1"/>
    <property type="molecule type" value="Genomic_DNA"/>
</dbReference>
<organism evidence="2 3">
    <name type="scientific">Seiridium cardinale</name>
    <dbReference type="NCBI Taxonomy" id="138064"/>
    <lineage>
        <taxon>Eukaryota</taxon>
        <taxon>Fungi</taxon>
        <taxon>Dikarya</taxon>
        <taxon>Ascomycota</taxon>
        <taxon>Pezizomycotina</taxon>
        <taxon>Sordariomycetes</taxon>
        <taxon>Xylariomycetidae</taxon>
        <taxon>Amphisphaeriales</taxon>
        <taxon>Sporocadaceae</taxon>
        <taxon>Seiridium</taxon>
    </lineage>
</organism>
<evidence type="ECO:0000313" key="2">
    <source>
        <dbReference type="EMBL" id="KAK9780219.1"/>
    </source>
</evidence>
<name>A0ABR2Y2G4_9PEZI</name>
<sequence length="701" mass="79012">MPEAGESIAMSSSSLCLPCKAIFAPESYKWCQADWQELQHDDTEKDSEGSDTISTPANLPETRVVTHHPSKQSLYEAVLQRCWLCLHLISEDAPPYEWAGFESGTTYELRRTGDGVRDTYDLEFSYSMYGPMTIPVSQITPLDRPSSAAQHSKAQSWTGCLAMGELAKAWLDTCQNHHSCGHLASNDWRPTRLLDIHDDKVRLVHTGNKEGHAGSYATLSHCWGKAEFFRLTPSTMARLMAGVSLDSLPLTFREAAEVVRGLGIRYLWIDCYCIVQGGSDEAREDWSREVDKMRRVYMNSSLNIAAADSKGPDGGLFRNRNVQDAKTNFIQWQPTKDASTSCYALFGQRDGNSDALTLALNTLQQEPLMKRGWVVQEVILSPRMLSFTSNQVVWQCLQSAACEDAPSFADAVSHDQNSFRSFWAFADHRMTSATTRELSITLPVKNPTTPSSLEQWFTALETYSGSSLSFPDKDIYNAIDGVGELAALLMNDTYEHGMLRHSLPMSLLWHISNKDCRRSPSTRAPSWHWASYEGEVSFTYCRDWYYTHDNELRRARPYALAHIFWRAGIRSTDFWPLAMCIGRPLAMNVSKNGSDFTWEPGERETRVKVQLANSTVQIEAQIDRESQSCGREGEFVYLPLLTGSTRARISIQMYSALILRKTKDGNYQRVGVGCPSEWAAHGVGKLDRMISRRKPELIILE</sequence>
<dbReference type="PANTHER" id="PTHR33112:SF8">
    <property type="entry name" value="HETEROKARYON INCOMPATIBILITY DOMAIN-CONTAINING PROTEIN"/>
    <property type="match status" value="1"/>
</dbReference>
<proteinExistence type="predicted"/>